<evidence type="ECO:0000313" key="4">
    <source>
        <dbReference type="EMBL" id="ADV24211.1"/>
    </source>
</evidence>
<feature type="region of interest" description="Disordered" evidence="2">
    <location>
        <begin position="268"/>
        <end position="392"/>
    </location>
</feature>
<dbReference type="PANTHER" id="PTHR13275:SF4">
    <property type="entry name" value="VACUOLAR PROTEIN SORTING-ASSOCIATED PROTEIN 72 HOMOLOG"/>
    <property type="match status" value="1"/>
</dbReference>
<feature type="compositionally biased region" description="Low complexity" evidence="2">
    <location>
        <begin position="348"/>
        <end position="360"/>
    </location>
</feature>
<feature type="domain" description="Vps72/YL1 C-terminal" evidence="3">
    <location>
        <begin position="440"/>
        <end position="469"/>
    </location>
</feature>
<dbReference type="Proteomes" id="UP000007805">
    <property type="component" value="Chromosome I"/>
</dbReference>
<dbReference type="InterPro" id="IPR046757">
    <property type="entry name" value="YL1_N"/>
</dbReference>
<evidence type="ECO:0000259" key="3">
    <source>
        <dbReference type="SMART" id="SM00993"/>
    </source>
</evidence>
<reference evidence="4 5" key="1">
    <citation type="journal article" date="2011" name="MBio">
        <title>Genome variation in Cryptococcus gattii, an emerging pathogen of immunocompetent hosts.</title>
        <authorList>
            <person name="D'Souza C.A."/>
            <person name="Kronstad J.W."/>
            <person name="Taylor G."/>
            <person name="Warren R."/>
            <person name="Yuen M."/>
            <person name="Hu G."/>
            <person name="Jung W.H."/>
            <person name="Sham A."/>
            <person name="Kidd S.E."/>
            <person name="Tangen K."/>
            <person name="Lee N."/>
            <person name="Zeilmaker T."/>
            <person name="Sawkins J."/>
            <person name="McVicker G."/>
            <person name="Shah S."/>
            <person name="Gnerre S."/>
            <person name="Griggs A."/>
            <person name="Zeng Q."/>
            <person name="Bartlett K."/>
            <person name="Li W."/>
            <person name="Wang X."/>
            <person name="Heitman J."/>
            <person name="Stajich J.E."/>
            <person name="Fraser J.A."/>
            <person name="Meyer W."/>
            <person name="Carter D."/>
            <person name="Schein J."/>
            <person name="Krzywinski M."/>
            <person name="Kwon-Chung K.J."/>
            <person name="Varma A."/>
            <person name="Wang J."/>
            <person name="Brunham R."/>
            <person name="Fyfe M."/>
            <person name="Ouellette B.F."/>
            <person name="Siddiqui A."/>
            <person name="Marra M."/>
            <person name="Jones S."/>
            <person name="Holt R."/>
            <person name="Birren B.W."/>
            <person name="Galagan J.E."/>
            <person name="Cuomo C.A."/>
        </authorList>
    </citation>
    <scope>NUCLEOTIDE SEQUENCE [LARGE SCALE GENOMIC DNA]</scope>
    <source>
        <strain evidence="5">WM276 / ATCC MYA-4071</strain>
    </source>
</reference>
<feature type="compositionally biased region" description="Acidic residues" evidence="2">
    <location>
        <begin position="533"/>
        <end position="546"/>
    </location>
</feature>
<dbReference type="PANTHER" id="PTHR13275">
    <property type="entry name" value="YL-1 PROTEIN TRANSCRIPTION FACTOR-LIKE 1"/>
    <property type="match status" value="1"/>
</dbReference>
<dbReference type="InterPro" id="IPR013272">
    <property type="entry name" value="Vps72/YL1_C"/>
</dbReference>
<dbReference type="RefSeq" id="XP_003195998.1">
    <property type="nucleotide sequence ID" value="XM_003195950.1"/>
</dbReference>
<dbReference type="GeneID" id="10186066"/>
<dbReference type="KEGG" id="cgi:CGB_I0380W"/>
<dbReference type="HOGENOM" id="CLU_029477_0_0_1"/>
<dbReference type="VEuPathDB" id="FungiDB:CGB_I0380W"/>
<feature type="compositionally biased region" description="Basic and acidic residues" evidence="2">
    <location>
        <begin position="575"/>
        <end position="585"/>
    </location>
</feature>
<dbReference type="Pfam" id="PF08265">
    <property type="entry name" value="YL1_C"/>
    <property type="match status" value="1"/>
</dbReference>
<dbReference type="SMART" id="SM00993">
    <property type="entry name" value="YL1_C"/>
    <property type="match status" value="1"/>
</dbReference>
<dbReference type="EMBL" id="CP000294">
    <property type="protein sequence ID" value="ADV24211.1"/>
    <property type="molecule type" value="Genomic_DNA"/>
</dbReference>
<organism evidence="4 5">
    <name type="scientific">Cryptococcus gattii serotype B (strain WM276 / ATCC MYA-4071)</name>
    <name type="common">Filobasidiella gattii</name>
    <name type="synonym">Cryptococcus bacillisporus</name>
    <dbReference type="NCBI Taxonomy" id="367775"/>
    <lineage>
        <taxon>Eukaryota</taxon>
        <taxon>Fungi</taxon>
        <taxon>Dikarya</taxon>
        <taxon>Basidiomycota</taxon>
        <taxon>Agaricomycotina</taxon>
        <taxon>Tremellomycetes</taxon>
        <taxon>Tremellales</taxon>
        <taxon>Cryptococcaceae</taxon>
        <taxon>Cryptococcus</taxon>
        <taxon>Cryptococcus gattii species complex</taxon>
    </lineage>
</organism>
<feature type="compositionally biased region" description="Basic and acidic residues" evidence="2">
    <location>
        <begin position="78"/>
        <end position="89"/>
    </location>
</feature>
<dbReference type="AlphaFoldDB" id="E6RBQ1"/>
<dbReference type="eggNOG" id="KOG2897">
    <property type="taxonomic scope" value="Eukaryota"/>
</dbReference>
<name>E6RBQ1_CRYGW</name>
<reference key="2">
    <citation type="journal article" date="2011" name="MBio">
        <title>Genome variation in Cryptococcus gattii, an emerging pathogen of immunocompetent hosts.</title>
        <authorList>
            <person name="D'Souza C.A."/>
            <person name="Kronstad J.W."/>
            <person name="Taylor G."/>
            <person name="Warren R."/>
            <person name="Yuen M."/>
            <person name="Hu G."/>
            <person name="Jung W.H."/>
            <person name="Sham A."/>
            <person name="Kidd S.E."/>
            <person name="Tangen K."/>
            <person name="Lee N."/>
            <person name="Zeilmaker T."/>
            <person name="Sawkins J."/>
            <person name="McVicker G."/>
            <person name="Shah S."/>
            <person name="Gnerre S."/>
            <person name="Griggs A."/>
            <person name="Zeng Q."/>
            <person name="Bartlett K."/>
            <person name="Li W."/>
            <person name="Wang X."/>
            <person name="Heitman J."/>
            <person name="Stajich J.E."/>
            <person name="Fraser J.A."/>
            <person name="Meyer W."/>
            <person name="Carter D."/>
            <person name="Schein J."/>
            <person name="Krzywinski M."/>
            <person name="Kwong-Chung K.J."/>
            <person name="Varma A."/>
            <person name="Wang J."/>
            <person name="Brunham R."/>
            <person name="Fyfe M."/>
            <person name="Ouellette B.F.F."/>
            <person name="Siddiqui A."/>
            <person name="Marra M."/>
            <person name="Jones S."/>
            <person name="Holt R."/>
            <person name="Birren B.W."/>
            <person name="Galagan J.E."/>
            <person name="Cuomo C.A."/>
        </authorList>
    </citation>
    <scope>NUCLEOTIDE SEQUENCE</scope>
    <source>
        <strain>WM276</strain>
    </source>
</reference>
<evidence type="ECO:0000313" key="5">
    <source>
        <dbReference type="Proteomes" id="UP000007805"/>
    </source>
</evidence>
<comment type="similarity">
    <text evidence="1">Belongs to the VPS72/YL1 family.</text>
</comment>
<dbReference type="OrthoDB" id="78296at2759"/>
<keyword evidence="5" id="KW-1185">Reference proteome</keyword>
<gene>
    <name evidence="4" type="ordered locus">CGB_I0380W</name>
</gene>
<protein>
    <recommendedName>
        <fullName evidence="3">Vps72/YL1 C-terminal domain-containing protein</fullName>
    </recommendedName>
</protein>
<dbReference type="Pfam" id="PF05764">
    <property type="entry name" value="YL1"/>
    <property type="match status" value="1"/>
</dbReference>
<feature type="region of interest" description="Disordered" evidence="2">
    <location>
        <begin position="183"/>
        <end position="203"/>
    </location>
</feature>
<feature type="region of interest" description="Disordered" evidence="2">
    <location>
        <begin position="533"/>
        <end position="594"/>
    </location>
</feature>
<accession>E6RBQ1</accession>
<feature type="compositionally biased region" description="Acidic residues" evidence="2">
    <location>
        <begin position="61"/>
        <end position="74"/>
    </location>
</feature>
<proteinExistence type="inferred from homology"/>
<feature type="region of interest" description="Disordered" evidence="2">
    <location>
        <begin position="61"/>
        <end position="104"/>
    </location>
</feature>
<sequence length="594" mass="66038">MPEYETITQGRARRSTAGNRMRELLEKAHQEDEDELFKEVEDDEEFVAPPEQRDVFLDEFADTDSAPSDEDEEAQVLRAERRAKRDAQAKGKSKSKVNPLTVPKYGYGYGAKAKEQGFKLKESDLALLGQDVDVASMAPSTLVLELRRRKREAKRVNRSEARRSNLRASTLATAAAAATDLDAAQAEADAEEDDGKNKGRRGRVAQHIAATRTIRKPLTQSQLIEAALEEEERNKEALRDWLKKEEEKRELRRVGRKVVKGPRWTWVSRTVGRLVEEVPEPAEGEKGQESELHGEGKQEARVGEAEERQGEQEKPRGEAEKSQDETSPEAPAPPSEEQSKVIIPAPPSAEKAATETTSTPLNPPAPPEQQQASVTTETQTQPPPPAQSETNAPYTRNYIILSQIPGGLPAELQVVLGSHVEWDKLKVIPSRNRPINRQVPLCPFTNLPAKYRHPTTLIPFATKDGYQAIEALLLNRYEWVEEGGWWGAGEGDVWADGMEAVEGLDRGLGIGGWYAGERLGPPESQHVKQEVEMEEAEAEPEAEAEIEIGIGIEETTPTDGKMEDEAETGTRKRARQSEGEAEARKKAAKSKRRR</sequence>
<evidence type="ECO:0000256" key="2">
    <source>
        <dbReference type="SAM" id="MobiDB-lite"/>
    </source>
</evidence>
<dbReference type="GO" id="GO:0005634">
    <property type="term" value="C:nucleus"/>
    <property type="evidence" value="ECO:0007669"/>
    <property type="project" value="TreeGrafter"/>
</dbReference>
<evidence type="ECO:0000256" key="1">
    <source>
        <dbReference type="ARBA" id="ARBA00006832"/>
    </source>
</evidence>
<feature type="compositionally biased region" description="Basic and acidic residues" evidence="2">
    <location>
        <begin position="283"/>
        <end position="324"/>
    </location>
</feature>